<evidence type="ECO:0000256" key="4">
    <source>
        <dbReference type="ARBA" id="ARBA00022989"/>
    </source>
</evidence>
<evidence type="ECO:0000256" key="5">
    <source>
        <dbReference type="ARBA" id="ARBA00023136"/>
    </source>
</evidence>
<dbReference type="EMBL" id="SMYL01000001">
    <property type="protein sequence ID" value="TDK68613.1"/>
    <property type="molecule type" value="Genomic_DNA"/>
</dbReference>
<feature type="transmembrane region" description="Helical" evidence="6">
    <location>
        <begin position="416"/>
        <end position="439"/>
    </location>
</feature>
<dbReference type="AlphaFoldDB" id="A0A4R5W6Y7"/>
<keyword evidence="2" id="KW-1003">Cell membrane</keyword>
<dbReference type="PANTHER" id="PTHR30287">
    <property type="entry name" value="MEMBRANE COMPONENT OF PREDICTED ABC SUPERFAMILY METABOLITE UPTAKE TRANSPORTER"/>
    <property type="match status" value="1"/>
</dbReference>
<dbReference type="OrthoDB" id="5292592at2"/>
<keyword evidence="9" id="KW-1185">Reference proteome</keyword>
<evidence type="ECO:0000256" key="3">
    <source>
        <dbReference type="ARBA" id="ARBA00022692"/>
    </source>
</evidence>
<feature type="transmembrane region" description="Helical" evidence="6">
    <location>
        <begin position="393"/>
        <end position="410"/>
    </location>
</feature>
<accession>A0A4R5W6Y7</accession>
<dbReference type="GO" id="GO:0005886">
    <property type="term" value="C:plasma membrane"/>
    <property type="evidence" value="ECO:0007669"/>
    <property type="project" value="UniProtKB-SubCell"/>
</dbReference>
<name>A0A4R5W6Y7_9BURK</name>
<evidence type="ECO:0000256" key="6">
    <source>
        <dbReference type="SAM" id="Phobius"/>
    </source>
</evidence>
<comment type="caution">
    <text evidence="8">The sequence shown here is derived from an EMBL/GenBank/DDBJ whole genome shotgun (WGS) entry which is preliminary data.</text>
</comment>
<feature type="transmembrane region" description="Helical" evidence="6">
    <location>
        <begin position="754"/>
        <end position="780"/>
    </location>
</feature>
<evidence type="ECO:0000256" key="1">
    <source>
        <dbReference type="ARBA" id="ARBA00004651"/>
    </source>
</evidence>
<protein>
    <submittedName>
        <fullName evidence="8">FtsX-like permease family protein</fullName>
    </submittedName>
</protein>
<feature type="transmembrane region" description="Helical" evidence="6">
    <location>
        <begin position="301"/>
        <end position="334"/>
    </location>
</feature>
<dbReference type="Pfam" id="PF02687">
    <property type="entry name" value="FtsX"/>
    <property type="match status" value="2"/>
</dbReference>
<proteinExistence type="predicted"/>
<dbReference type="PANTHER" id="PTHR30287:SF1">
    <property type="entry name" value="INNER MEMBRANE PROTEIN"/>
    <property type="match status" value="1"/>
</dbReference>
<comment type="subcellular location">
    <subcellularLocation>
        <location evidence="1">Cell membrane</location>
        <topology evidence="1">Multi-pass membrane protein</topology>
    </subcellularLocation>
</comment>
<keyword evidence="4 6" id="KW-1133">Transmembrane helix</keyword>
<dbReference type="Proteomes" id="UP000294829">
    <property type="component" value="Unassembled WGS sequence"/>
</dbReference>
<feature type="transmembrane region" description="Helical" evidence="6">
    <location>
        <begin position="20"/>
        <end position="39"/>
    </location>
</feature>
<feature type="transmembrane region" description="Helical" evidence="6">
    <location>
        <begin position="792"/>
        <end position="814"/>
    </location>
</feature>
<dbReference type="InterPro" id="IPR038766">
    <property type="entry name" value="Membrane_comp_ABC_pdt"/>
</dbReference>
<feature type="domain" description="ABC3 transporter permease C-terminal" evidence="7">
    <location>
        <begin position="259"/>
        <end position="374"/>
    </location>
</feature>
<organism evidence="8 9">
    <name type="scientific">Sapientia aquatica</name>
    <dbReference type="NCBI Taxonomy" id="1549640"/>
    <lineage>
        <taxon>Bacteria</taxon>
        <taxon>Pseudomonadati</taxon>
        <taxon>Pseudomonadota</taxon>
        <taxon>Betaproteobacteria</taxon>
        <taxon>Burkholderiales</taxon>
        <taxon>Oxalobacteraceae</taxon>
        <taxon>Sapientia</taxon>
    </lineage>
</organism>
<reference evidence="8 9" key="1">
    <citation type="submission" date="2019-03" db="EMBL/GenBank/DDBJ databases">
        <title>Sapientia aquatica gen. nov., sp. nov., isolated from a crater lake.</title>
        <authorList>
            <person name="Felfoldi T."/>
            <person name="Szabo A."/>
            <person name="Toth E."/>
            <person name="Schumann P."/>
            <person name="Keki Z."/>
            <person name="Marialigeti K."/>
            <person name="Mathe I."/>
        </authorList>
    </citation>
    <scope>NUCLEOTIDE SEQUENCE [LARGE SCALE GENOMIC DNA]</scope>
    <source>
        <strain evidence="8 9">SA-152</strain>
    </source>
</reference>
<feature type="transmembrane region" description="Helical" evidence="6">
    <location>
        <begin position="354"/>
        <end position="372"/>
    </location>
</feature>
<dbReference type="InterPro" id="IPR003838">
    <property type="entry name" value="ABC3_permease_C"/>
</dbReference>
<keyword evidence="3 6" id="KW-0812">Transmembrane</keyword>
<evidence type="ECO:0000259" key="7">
    <source>
        <dbReference type="Pfam" id="PF02687"/>
    </source>
</evidence>
<evidence type="ECO:0000313" key="9">
    <source>
        <dbReference type="Proteomes" id="UP000294829"/>
    </source>
</evidence>
<gene>
    <name evidence="8" type="ORF">E2I14_03470</name>
</gene>
<feature type="transmembrane region" description="Helical" evidence="6">
    <location>
        <begin position="702"/>
        <end position="725"/>
    </location>
</feature>
<feature type="transmembrane region" description="Helical" evidence="6">
    <location>
        <begin position="469"/>
        <end position="488"/>
    </location>
</feature>
<dbReference type="RefSeq" id="WP_133325424.1">
    <property type="nucleotide sequence ID" value="NZ_SMYL01000001.1"/>
</dbReference>
<keyword evidence="5 6" id="KW-0472">Membrane</keyword>
<feature type="domain" description="ABC3 transporter permease C-terminal" evidence="7">
    <location>
        <begin position="708"/>
        <end position="822"/>
    </location>
</feature>
<feature type="transmembrane region" description="Helical" evidence="6">
    <location>
        <begin position="256"/>
        <end position="280"/>
    </location>
</feature>
<sequence>MFIQSLRMTWRDWRAGELRFLLLALVIAVGALSSVGFFVDRVSNGLQRDANQLLGADLVISADAPILGTLQTSVPELQQLTQARTTSFVSMALSANETQSKLVSVKAVSAGYPLRGELTLDSGAAGRSVPDAGSVWVDPAVLSALQLSLGDRLKLGEHSFVIRHVIENEPDRGSSFLNFAPRVMLAESDLAATNLIQPGSRVTYRLQLSGASEGIAQAQKALENVIAAQKLKGINLESLATGRPEMRATLDRAKQFLSLVSLLSAMLAALAIALSSRRFMLRHIDSVAMLRCLGMTQTQVTLLYLIEFVVLGLVASVLGALLGYAAHLGLLIWLKSFITTTLPQPSVIPALQGIAIGMLLLIGFAIPPILQLRNVPHNLMVRRDTGGPQAHTLFAYLIGIVMFGLLLLWQTGNAKLAGFTLLGFLGGFVLFGICAWLFLRATKLMRNWFSASAWRFAINALQRRPMASVVQVVALSLGLMALLLLTVIRADLLNAWQQATPVNAPNQFMINILPEQKEAVAGLLAQHQIQNPVLYPMIRGRLIAVNDGPITADKFDAENAKRMVEREFNLSTMEQMQSHNQLIAGHWFDLKTGAPEASIEEGIARTLHLKMGDTLRFDVGGQQIDVRITSIRKLEWSSMQVNFFVIIDPKSAADLPQTWITAFHLPATQSRLITELSRDYPNLTIVDTGAILKQVQDVLDQVVAAVQFLFLFTVICGLLVLYAALQSSQQQRLQESSLLRALGASRKQLSQSQWIEYGLIGSLAGLLAALGAAVIGWVLARFVFEFAFQPSPFLVLFGLLGGIVCALAGGWIGLRQILSQPPLLSLREG</sequence>
<evidence type="ECO:0000313" key="8">
    <source>
        <dbReference type="EMBL" id="TDK68613.1"/>
    </source>
</evidence>
<evidence type="ECO:0000256" key="2">
    <source>
        <dbReference type="ARBA" id="ARBA00022475"/>
    </source>
</evidence>